<evidence type="ECO:0000313" key="4">
    <source>
        <dbReference type="Proteomes" id="UP000277204"/>
    </source>
</evidence>
<dbReference type="InterPro" id="IPR007110">
    <property type="entry name" value="Ig-like_dom"/>
</dbReference>
<proteinExistence type="predicted"/>
<organism evidence="3 4">
    <name type="scientific">Schistosoma margrebowiei</name>
    <dbReference type="NCBI Taxonomy" id="48269"/>
    <lineage>
        <taxon>Eukaryota</taxon>
        <taxon>Metazoa</taxon>
        <taxon>Spiralia</taxon>
        <taxon>Lophotrochozoa</taxon>
        <taxon>Platyhelminthes</taxon>
        <taxon>Trematoda</taxon>
        <taxon>Digenea</taxon>
        <taxon>Strigeidida</taxon>
        <taxon>Schistosomatoidea</taxon>
        <taxon>Schistosomatidae</taxon>
        <taxon>Schistosoma</taxon>
    </lineage>
</organism>
<dbReference type="AlphaFoldDB" id="A0A3P8FQ40"/>
<evidence type="ECO:0000313" key="3">
    <source>
        <dbReference type="EMBL" id="VDP20946.1"/>
    </source>
</evidence>
<feature type="domain" description="Ig-like" evidence="2">
    <location>
        <begin position="421"/>
        <end position="506"/>
    </location>
</feature>
<gene>
    <name evidence="3" type="ORF">SMRZ_LOCUS16427</name>
</gene>
<keyword evidence="4" id="KW-1185">Reference proteome</keyword>
<dbReference type="InterPro" id="IPR013783">
    <property type="entry name" value="Ig-like_fold"/>
</dbReference>
<name>A0A3P8FQ40_9TREM</name>
<dbReference type="PROSITE" id="PS50835">
    <property type="entry name" value="IG_LIKE"/>
    <property type="match status" value="1"/>
</dbReference>
<sequence length="645" mass="76587">MLLLLVVVFLFLFNFIPISSHLNVCQNNKRDIYNNNNSDNNNELNKCYALQLNLAKQRHIIKLIKRDQFTMNLQLACHLCSNDNPLHFQWYRILRKKYNQTIFHLNNITFYDHKWILNRDLLEPVLTNTIINDPCLINRTNELVYKKFDPYHDSGTYVCQSLSNNKHPLNFIWYHIDYINAYTNTWSKLNVPFIERMNKSVTTYNQLIQLQKYIEEEMNRPEYFHDQTFSLLRITSKSFHNLTHYKYCGHIHVQQNRVCYIQIPRKLPIHIDNSNNNNIEEIKLIYFILFNGFYEFGQFYDDDDNTDQLNFWRLVKKSSENLATQLGFQLFLNKTYLYIPCQYNFFKQLPNLNKTFQPLNILNLYITITYHLHCVHQLDTIEMMNLPLKYDVTKMKLNIHDYHHVNYMKLEKLAMEYEPFITLDCYLTKEYICNHTTATTTKNNNLIKWSTTNLTFYSPTIFNERIYINEKCQLIIHNVKLMDSNIYNCYIKNQYQSNNPWQLKISYRLKIEKSHYQWPSKNNLLIVSNIFVVWIYSGEVKPSDFNDMSAALITELQELLTVGINVDKYQVHLTVKLVTVICDAPASSNVKYVVGHYGTAGCEKCQVLGTQMGGQTTFPNGEYDLRADVTLRSRSQSIHHRGSSF</sequence>
<dbReference type="Gene3D" id="2.60.40.10">
    <property type="entry name" value="Immunoglobulins"/>
    <property type="match status" value="1"/>
</dbReference>
<evidence type="ECO:0000256" key="1">
    <source>
        <dbReference type="SAM" id="SignalP"/>
    </source>
</evidence>
<reference evidence="3 4" key="1">
    <citation type="submission" date="2018-11" db="EMBL/GenBank/DDBJ databases">
        <authorList>
            <consortium name="Pathogen Informatics"/>
        </authorList>
    </citation>
    <scope>NUCLEOTIDE SEQUENCE [LARGE SCALE GENOMIC DNA]</scope>
    <source>
        <strain evidence="3 4">Zambia</strain>
    </source>
</reference>
<protein>
    <recommendedName>
        <fullName evidence="2">Ig-like domain-containing protein</fullName>
    </recommendedName>
</protein>
<dbReference type="Proteomes" id="UP000277204">
    <property type="component" value="Unassembled WGS sequence"/>
</dbReference>
<dbReference type="PANTHER" id="PTHR33053:SF9">
    <property type="entry name" value="AGAP000105-PA"/>
    <property type="match status" value="1"/>
</dbReference>
<dbReference type="PANTHER" id="PTHR33053">
    <property type="entry name" value="PROTEIN, PUTATIVE-RELATED"/>
    <property type="match status" value="1"/>
</dbReference>
<keyword evidence="1" id="KW-0732">Signal</keyword>
<dbReference type="SUPFAM" id="SSF48726">
    <property type="entry name" value="Immunoglobulin"/>
    <property type="match status" value="1"/>
</dbReference>
<feature type="signal peptide" evidence="1">
    <location>
        <begin position="1"/>
        <end position="20"/>
    </location>
</feature>
<feature type="chain" id="PRO_5018058658" description="Ig-like domain-containing protein" evidence="1">
    <location>
        <begin position="21"/>
        <end position="645"/>
    </location>
</feature>
<accession>A0A3P8FQ40</accession>
<dbReference type="EMBL" id="UZAI01017139">
    <property type="protein sequence ID" value="VDP20946.1"/>
    <property type="molecule type" value="Genomic_DNA"/>
</dbReference>
<dbReference type="InterPro" id="IPR036179">
    <property type="entry name" value="Ig-like_dom_sf"/>
</dbReference>
<evidence type="ECO:0000259" key="2">
    <source>
        <dbReference type="PROSITE" id="PS50835"/>
    </source>
</evidence>